<protein>
    <submittedName>
        <fullName evidence="1">Uncharacterized protein</fullName>
    </submittedName>
</protein>
<dbReference type="EMBL" id="FUKW01000130">
    <property type="protein sequence ID" value="SJN41495.1"/>
    <property type="molecule type" value="Genomic_DNA"/>
</dbReference>
<accession>A0A1R4KBG7</accession>
<evidence type="ECO:0000313" key="1">
    <source>
        <dbReference type="EMBL" id="SJN41495.1"/>
    </source>
</evidence>
<gene>
    <name evidence="1" type="ORF">FM115_08960</name>
</gene>
<reference evidence="1 2" key="1">
    <citation type="submission" date="2017-02" db="EMBL/GenBank/DDBJ databases">
        <authorList>
            <person name="Peterson S.W."/>
        </authorList>
    </citation>
    <scope>NUCLEOTIDE SEQUENCE [LARGE SCALE GENOMIC DNA]</scope>
    <source>
        <strain evidence="1 2">42ea</strain>
    </source>
</reference>
<evidence type="ECO:0000313" key="2">
    <source>
        <dbReference type="Proteomes" id="UP000195611"/>
    </source>
</evidence>
<dbReference type="RefSeq" id="WP_087059425.1">
    <property type="nucleotide sequence ID" value="NZ_FUKW01000130.1"/>
</dbReference>
<organism evidence="1 2">
    <name type="scientific">Marinilactibacillus psychrotolerans 42ea</name>
    <dbReference type="NCBI Taxonomy" id="1255609"/>
    <lineage>
        <taxon>Bacteria</taxon>
        <taxon>Bacillati</taxon>
        <taxon>Bacillota</taxon>
        <taxon>Bacilli</taxon>
        <taxon>Lactobacillales</taxon>
        <taxon>Carnobacteriaceae</taxon>
        <taxon>Marinilactibacillus</taxon>
    </lineage>
</organism>
<dbReference type="AlphaFoldDB" id="A0A1R4KBG7"/>
<dbReference type="Proteomes" id="UP000195611">
    <property type="component" value="Unassembled WGS sequence"/>
</dbReference>
<proteinExistence type="predicted"/>
<name>A0A1R4KBG7_9LACT</name>
<sequence length="84" mass="9886">MPNKDMEFFKGKDEDSFLTAWQAQYGVLSEEGIDELYVNITEEIDHQVESGEHELGDIFEYKGIQVGKSDYNQFHQIYLFEQEN</sequence>